<comment type="caution">
    <text evidence="1">The sequence shown here is derived from an EMBL/GenBank/DDBJ whole genome shotgun (WGS) entry which is preliminary data.</text>
</comment>
<name>A0A0V1AS72_TRISP</name>
<keyword evidence="2" id="KW-1185">Reference proteome</keyword>
<dbReference type="AlphaFoldDB" id="A0A0V1AS72"/>
<gene>
    <name evidence="1" type="ORF">T01_13584</name>
</gene>
<proteinExistence type="predicted"/>
<protein>
    <submittedName>
        <fullName evidence="1">Uncharacterized protein</fullName>
    </submittedName>
</protein>
<dbReference type="Proteomes" id="UP000054776">
    <property type="component" value="Unassembled WGS sequence"/>
</dbReference>
<sequence length="126" mass="14239">MANQVVQLFRTCISPNDGKLTIFDAAVELISLYIGLFQLDIGKRLSRREPTSTYDCEGAKNHYAHSTFPPLFLPPLLLHPHFLSDGPYPRTVNCSELNRDQAQLKIFPPLPDPNFELNELRSVTVS</sequence>
<accession>A0A0V1AS72</accession>
<dbReference type="EMBL" id="JYDH01000294">
    <property type="protein sequence ID" value="KRY27027.1"/>
    <property type="molecule type" value="Genomic_DNA"/>
</dbReference>
<dbReference type="OrthoDB" id="10394926at2759"/>
<reference evidence="1 2" key="1">
    <citation type="submission" date="2015-01" db="EMBL/GenBank/DDBJ databases">
        <title>Evolution of Trichinella species and genotypes.</title>
        <authorList>
            <person name="Korhonen P.K."/>
            <person name="Edoardo P."/>
            <person name="Giuseppe L.R."/>
            <person name="Gasser R.B."/>
        </authorList>
    </citation>
    <scope>NUCLEOTIDE SEQUENCE [LARGE SCALE GENOMIC DNA]</scope>
    <source>
        <strain evidence="1">ISS3</strain>
    </source>
</reference>
<evidence type="ECO:0000313" key="2">
    <source>
        <dbReference type="Proteomes" id="UP000054776"/>
    </source>
</evidence>
<evidence type="ECO:0000313" key="1">
    <source>
        <dbReference type="EMBL" id="KRY27027.1"/>
    </source>
</evidence>
<organism evidence="1 2">
    <name type="scientific">Trichinella spiralis</name>
    <name type="common">Trichina worm</name>
    <dbReference type="NCBI Taxonomy" id="6334"/>
    <lineage>
        <taxon>Eukaryota</taxon>
        <taxon>Metazoa</taxon>
        <taxon>Ecdysozoa</taxon>
        <taxon>Nematoda</taxon>
        <taxon>Enoplea</taxon>
        <taxon>Dorylaimia</taxon>
        <taxon>Trichinellida</taxon>
        <taxon>Trichinellidae</taxon>
        <taxon>Trichinella</taxon>
    </lineage>
</organism>
<dbReference type="InParanoid" id="A0A0V1AS72"/>